<evidence type="ECO:0000259" key="2">
    <source>
        <dbReference type="PROSITE" id="PS50076"/>
    </source>
</evidence>
<comment type="caution">
    <text evidence="3">The sequence shown here is derived from an EMBL/GenBank/DDBJ whole genome shotgun (WGS) entry which is preliminary data.</text>
</comment>
<dbReference type="SUPFAM" id="SSF46565">
    <property type="entry name" value="Chaperone J-domain"/>
    <property type="match status" value="1"/>
</dbReference>
<dbReference type="AlphaFoldDB" id="A0ABD3R3L9"/>
<dbReference type="PRINTS" id="PR00625">
    <property type="entry name" value="JDOMAIN"/>
</dbReference>
<dbReference type="PANTHER" id="PTHR44240:SF10">
    <property type="entry name" value="J DOMAIN-CONTAINING PROTEIN"/>
    <property type="match status" value="1"/>
</dbReference>
<dbReference type="InterPro" id="IPR052276">
    <property type="entry name" value="Diphthamide-biosynth_chaperone"/>
</dbReference>
<proteinExistence type="predicted"/>
<dbReference type="InterPro" id="IPR036869">
    <property type="entry name" value="J_dom_sf"/>
</dbReference>
<accession>A0ABD3R3L9</accession>
<dbReference type="Gene3D" id="1.10.287.110">
    <property type="entry name" value="DnaJ domain"/>
    <property type="match status" value="1"/>
</dbReference>
<dbReference type="Pfam" id="PF00226">
    <property type="entry name" value="DnaJ"/>
    <property type="match status" value="1"/>
</dbReference>
<dbReference type="EMBL" id="JALLPB020000629">
    <property type="protein sequence ID" value="KAL3807447.1"/>
    <property type="molecule type" value="Genomic_DNA"/>
</dbReference>
<sequence>MHDTLEIELVRERGSNRDWELLSAPLNSTKGLMMIVNPIVAAAAVAARAVGTIFPGYWMARGNEPPFLEAFSTNHNLRDMEDNWHYQSRELDAFMSTNPKIIQDAEILMKETNQLQGRMRPPPLLNTNNPYILLGIQPGSSFDEIRSAYREMAKIYHPDVVVGPDASVDERREANWVFARVNAAFEVLKCKDNEEVFDYSVYVDGIQETRSVAMPDEYQQCDPYRKMSEYRKHRPRTRMWYEDDRGYRSLHNDFEPYTVDAYSKGKWWLSKGFDVIDDEFVPIPSREKLWEKRQIIERKEVRRSGFGENPVQAQWWDEGSAFQKANTGHSHEFQSRNSRQFHTRIKQAYPYKDRISNEWTSPPQRPSKIDVDNDPRGRFAPKQKWWKGDETENGKFSS</sequence>
<feature type="region of interest" description="Disordered" evidence="1">
    <location>
        <begin position="352"/>
        <end position="398"/>
    </location>
</feature>
<protein>
    <recommendedName>
        <fullName evidence="2">J domain-containing protein</fullName>
    </recommendedName>
</protein>
<evidence type="ECO:0000313" key="4">
    <source>
        <dbReference type="Proteomes" id="UP001530377"/>
    </source>
</evidence>
<reference evidence="3 4" key="1">
    <citation type="submission" date="2024-10" db="EMBL/GenBank/DDBJ databases">
        <title>Updated reference genomes for cyclostephanoid diatoms.</title>
        <authorList>
            <person name="Roberts W.R."/>
            <person name="Alverson A.J."/>
        </authorList>
    </citation>
    <scope>NUCLEOTIDE SEQUENCE [LARGE SCALE GENOMIC DNA]</scope>
    <source>
        <strain evidence="3 4">AJA228-03</strain>
    </source>
</reference>
<organism evidence="3 4">
    <name type="scientific">Cyclostephanos tholiformis</name>
    <dbReference type="NCBI Taxonomy" id="382380"/>
    <lineage>
        <taxon>Eukaryota</taxon>
        <taxon>Sar</taxon>
        <taxon>Stramenopiles</taxon>
        <taxon>Ochrophyta</taxon>
        <taxon>Bacillariophyta</taxon>
        <taxon>Coscinodiscophyceae</taxon>
        <taxon>Thalassiosirophycidae</taxon>
        <taxon>Stephanodiscales</taxon>
        <taxon>Stephanodiscaceae</taxon>
        <taxon>Cyclostephanos</taxon>
    </lineage>
</organism>
<dbReference type="CDD" id="cd06257">
    <property type="entry name" value="DnaJ"/>
    <property type="match status" value="1"/>
</dbReference>
<dbReference type="PANTHER" id="PTHR44240">
    <property type="entry name" value="DNAJ DOMAIN (PROKARYOTIC HEAT SHOCK PROTEIN)-RELATED"/>
    <property type="match status" value="1"/>
</dbReference>
<gene>
    <name evidence="3" type="ORF">ACHAXA_003976</name>
</gene>
<keyword evidence="4" id="KW-1185">Reference proteome</keyword>
<name>A0ABD3R3L9_9STRA</name>
<dbReference type="InterPro" id="IPR001623">
    <property type="entry name" value="DnaJ_domain"/>
</dbReference>
<feature type="domain" description="J" evidence="2">
    <location>
        <begin position="129"/>
        <end position="201"/>
    </location>
</feature>
<feature type="compositionally biased region" description="Basic and acidic residues" evidence="1">
    <location>
        <begin position="386"/>
        <end position="398"/>
    </location>
</feature>
<dbReference type="PROSITE" id="PS50076">
    <property type="entry name" value="DNAJ_2"/>
    <property type="match status" value="1"/>
</dbReference>
<feature type="compositionally biased region" description="Basic and acidic residues" evidence="1">
    <location>
        <begin position="367"/>
        <end position="377"/>
    </location>
</feature>
<evidence type="ECO:0000256" key="1">
    <source>
        <dbReference type="SAM" id="MobiDB-lite"/>
    </source>
</evidence>
<dbReference type="Proteomes" id="UP001530377">
    <property type="component" value="Unassembled WGS sequence"/>
</dbReference>
<dbReference type="SMART" id="SM00271">
    <property type="entry name" value="DnaJ"/>
    <property type="match status" value="1"/>
</dbReference>
<evidence type="ECO:0000313" key="3">
    <source>
        <dbReference type="EMBL" id="KAL3807447.1"/>
    </source>
</evidence>